<dbReference type="EMBL" id="MN058044">
    <property type="protein sequence ID" value="QEP10031.1"/>
    <property type="molecule type" value="Genomic_DNA"/>
</dbReference>
<proteinExistence type="predicted"/>
<dbReference type="InterPro" id="IPR011629">
    <property type="entry name" value="CobW-like_C"/>
</dbReference>
<dbReference type="SMART" id="SM00833">
    <property type="entry name" value="CobW_C"/>
    <property type="match status" value="1"/>
</dbReference>
<evidence type="ECO:0000313" key="2">
    <source>
        <dbReference type="EMBL" id="QEP10031.1"/>
    </source>
</evidence>
<dbReference type="AlphaFoldDB" id="A0A5C2FV81"/>
<name>A0A5C2FV81_KLEPN</name>
<protein>
    <submittedName>
        <fullName evidence="2">Metal chaperone, involved in Zn homeostasis, GTPase of COG0523 family</fullName>
    </submittedName>
</protein>
<keyword evidence="2" id="KW-0614">Plasmid</keyword>
<sequence length="69" mass="7964">MFLQRYRRPFHPTRFWQVMENELDEVVRSKGYFWLASRPEFAGSWSQAGGIARQALGACGGRVCRKNVG</sequence>
<dbReference type="SUPFAM" id="SSF90002">
    <property type="entry name" value="Hypothetical protein YjiA, C-terminal domain"/>
    <property type="match status" value="1"/>
</dbReference>
<accession>A0A5C2FV81</accession>
<reference evidence="2" key="1">
    <citation type="submission" date="2019-06" db="EMBL/GenBank/DDBJ databases">
        <title>Tigecycline-non-susceptible hypervirulent Klebsiella pneumoniae strains in Taiwan.</title>
        <authorList>
            <person name="Lin Y.-T."/>
        </authorList>
    </citation>
    <scope>NUCLEOTIDE SEQUENCE</scope>
    <source>
        <strain evidence="2">KP1677</strain>
        <plasmid evidence="2">pKP1677</plasmid>
    </source>
</reference>
<dbReference type="Pfam" id="PF07683">
    <property type="entry name" value="CobW_C"/>
    <property type="match status" value="1"/>
</dbReference>
<feature type="domain" description="CobW C-terminal" evidence="1">
    <location>
        <begin position="5"/>
        <end position="60"/>
    </location>
</feature>
<geneLocation type="plasmid" evidence="2">
    <name>pKP1677</name>
</geneLocation>
<organism evidence="2">
    <name type="scientific">Klebsiella pneumoniae</name>
    <dbReference type="NCBI Taxonomy" id="573"/>
    <lineage>
        <taxon>Bacteria</taxon>
        <taxon>Pseudomonadati</taxon>
        <taxon>Pseudomonadota</taxon>
        <taxon>Gammaproteobacteria</taxon>
        <taxon>Enterobacterales</taxon>
        <taxon>Enterobacteriaceae</taxon>
        <taxon>Klebsiella/Raoultella group</taxon>
        <taxon>Klebsiella</taxon>
        <taxon>Klebsiella pneumoniae complex</taxon>
    </lineage>
</organism>
<evidence type="ECO:0000259" key="1">
    <source>
        <dbReference type="SMART" id="SM00833"/>
    </source>
</evidence>